<evidence type="ECO:0000256" key="2">
    <source>
        <dbReference type="ARBA" id="ARBA00022801"/>
    </source>
</evidence>
<dbReference type="EMBL" id="CAJOAZ010025713">
    <property type="protein sequence ID" value="CAF4395182.1"/>
    <property type="molecule type" value="Genomic_DNA"/>
</dbReference>
<evidence type="ECO:0000259" key="6">
    <source>
        <dbReference type="PROSITE" id="PS50008"/>
    </source>
</evidence>
<feature type="domain" description="PI-PLC Y-box" evidence="6">
    <location>
        <begin position="80"/>
        <end position="165"/>
    </location>
</feature>
<keyword evidence="2" id="KW-0378">Hydrolase</keyword>
<organism evidence="7 8">
    <name type="scientific">Adineta steineri</name>
    <dbReference type="NCBI Taxonomy" id="433720"/>
    <lineage>
        <taxon>Eukaryota</taxon>
        <taxon>Metazoa</taxon>
        <taxon>Spiralia</taxon>
        <taxon>Gnathifera</taxon>
        <taxon>Rotifera</taxon>
        <taxon>Eurotatoria</taxon>
        <taxon>Bdelloidea</taxon>
        <taxon>Adinetida</taxon>
        <taxon>Adinetidae</taxon>
        <taxon>Adineta</taxon>
    </lineage>
</organism>
<evidence type="ECO:0000256" key="5">
    <source>
        <dbReference type="SAM" id="MobiDB-lite"/>
    </source>
</evidence>
<keyword evidence="3" id="KW-0442">Lipid degradation</keyword>
<dbReference type="InterPro" id="IPR001711">
    <property type="entry name" value="PLipase_C_Pinositol-sp_Y"/>
</dbReference>
<dbReference type="GO" id="GO:0016042">
    <property type="term" value="P:lipid catabolic process"/>
    <property type="evidence" value="ECO:0007669"/>
    <property type="project" value="UniProtKB-KW"/>
</dbReference>
<evidence type="ECO:0000256" key="1">
    <source>
        <dbReference type="ARBA" id="ARBA00012368"/>
    </source>
</evidence>
<feature type="compositionally biased region" description="Low complexity" evidence="5">
    <location>
        <begin position="14"/>
        <end position="38"/>
    </location>
</feature>
<dbReference type="GO" id="GO:0051209">
    <property type="term" value="P:release of sequestered calcium ion into cytosol"/>
    <property type="evidence" value="ECO:0007669"/>
    <property type="project" value="TreeGrafter"/>
</dbReference>
<dbReference type="GO" id="GO:0004435">
    <property type="term" value="F:phosphatidylinositol-4,5-bisphosphate phospholipase C activity"/>
    <property type="evidence" value="ECO:0007669"/>
    <property type="project" value="UniProtKB-EC"/>
</dbReference>
<evidence type="ECO:0000313" key="7">
    <source>
        <dbReference type="EMBL" id="CAF4395182.1"/>
    </source>
</evidence>
<comment type="caution">
    <text evidence="7">The sequence shown here is derived from an EMBL/GenBank/DDBJ whole genome shotgun (WGS) entry which is preliminary data.</text>
</comment>
<dbReference type="GO" id="GO:0048015">
    <property type="term" value="P:phosphatidylinositol-mediated signaling"/>
    <property type="evidence" value="ECO:0007669"/>
    <property type="project" value="TreeGrafter"/>
</dbReference>
<evidence type="ECO:0000256" key="3">
    <source>
        <dbReference type="ARBA" id="ARBA00022963"/>
    </source>
</evidence>
<feature type="non-terminal residue" evidence="7">
    <location>
        <position position="1"/>
    </location>
</feature>
<name>A0A820NVY2_9BILA</name>
<accession>A0A820NVY2</accession>
<dbReference type="InterPro" id="IPR001192">
    <property type="entry name" value="PI-PLC_fam"/>
</dbReference>
<dbReference type="EC" id="3.1.4.11" evidence="1"/>
<reference evidence="7" key="1">
    <citation type="submission" date="2021-02" db="EMBL/GenBank/DDBJ databases">
        <authorList>
            <person name="Nowell W R."/>
        </authorList>
    </citation>
    <scope>NUCLEOTIDE SEQUENCE</scope>
</reference>
<dbReference type="Proteomes" id="UP000663844">
    <property type="component" value="Unassembled WGS sequence"/>
</dbReference>
<dbReference type="Pfam" id="PF00387">
    <property type="entry name" value="PI-PLC-Y"/>
    <property type="match status" value="1"/>
</dbReference>
<dbReference type="SUPFAM" id="SSF51695">
    <property type="entry name" value="PLC-like phosphodiesterases"/>
    <property type="match status" value="1"/>
</dbReference>
<proteinExistence type="predicted"/>
<sequence length="165" mass="18830">INNQNTPIIHKVITPSNSDPSTDTSTASSSSTRSSNESLRLNPRNGILLEDENLSDEERIMNELDPTNEPIPESKATKAMSDLVHYTVPVRFATFVRAQELNRSYEMSSFSEDKGQNAIRDYANDFLIYNRRQLSRIYPRGTRFDSSNYNPYIFWPIGCQMVALN</sequence>
<feature type="region of interest" description="Disordered" evidence="5">
    <location>
        <begin position="1"/>
        <end position="46"/>
    </location>
</feature>
<dbReference type="Gene3D" id="3.20.20.190">
    <property type="entry name" value="Phosphatidylinositol (PI) phosphodiesterase"/>
    <property type="match status" value="1"/>
</dbReference>
<dbReference type="PROSITE" id="PS50008">
    <property type="entry name" value="PIPLC_Y_DOMAIN"/>
    <property type="match status" value="1"/>
</dbReference>
<dbReference type="SMART" id="SM00149">
    <property type="entry name" value="PLCYc"/>
    <property type="match status" value="1"/>
</dbReference>
<dbReference type="InterPro" id="IPR017946">
    <property type="entry name" value="PLC-like_Pdiesterase_TIM-brl"/>
</dbReference>
<evidence type="ECO:0000256" key="4">
    <source>
        <dbReference type="ARBA" id="ARBA00023098"/>
    </source>
</evidence>
<protein>
    <recommendedName>
        <fullName evidence="1">phosphoinositide phospholipase C</fullName>
        <ecNumber evidence="1">3.1.4.11</ecNumber>
    </recommendedName>
</protein>
<dbReference type="AlphaFoldDB" id="A0A820NVY2"/>
<keyword evidence="4" id="KW-0443">Lipid metabolism</keyword>
<dbReference type="PANTHER" id="PTHR10336">
    <property type="entry name" value="PHOSPHOINOSITIDE-SPECIFIC PHOSPHOLIPASE C FAMILY PROTEIN"/>
    <property type="match status" value="1"/>
</dbReference>
<evidence type="ECO:0000313" key="8">
    <source>
        <dbReference type="Proteomes" id="UP000663844"/>
    </source>
</evidence>
<dbReference type="GO" id="GO:0046488">
    <property type="term" value="P:phosphatidylinositol metabolic process"/>
    <property type="evidence" value="ECO:0007669"/>
    <property type="project" value="TreeGrafter"/>
</dbReference>
<dbReference type="PANTHER" id="PTHR10336:SF36">
    <property type="entry name" value="1-PHOSPHATIDYLINOSITOL 4,5-BISPHOSPHATE PHOSPHODIESTERASE BETA-4"/>
    <property type="match status" value="1"/>
</dbReference>
<gene>
    <name evidence="7" type="ORF">OXD698_LOCUS51141</name>
</gene>